<evidence type="ECO:0000313" key="8">
    <source>
        <dbReference type="EMBL" id="KAB5565245.1"/>
    </source>
</evidence>
<protein>
    <recommendedName>
        <fullName evidence="7">Bcl-2 Bcl-2 homology region 1-3 domain-containing protein</fullName>
    </recommendedName>
</protein>
<keyword evidence="5" id="KW-0053">Apoptosis</keyword>
<evidence type="ECO:0000256" key="1">
    <source>
        <dbReference type="ARBA" id="ARBA00004123"/>
    </source>
</evidence>
<dbReference type="PROSITE" id="PS50062">
    <property type="entry name" value="BCL2_FAMILY"/>
    <property type="match status" value="1"/>
</dbReference>
<dbReference type="SMART" id="SM00337">
    <property type="entry name" value="BCL"/>
    <property type="match status" value="1"/>
</dbReference>
<dbReference type="GO" id="GO:0051400">
    <property type="term" value="F:BH domain binding"/>
    <property type="evidence" value="ECO:0007669"/>
    <property type="project" value="TreeGrafter"/>
</dbReference>
<evidence type="ECO:0000256" key="5">
    <source>
        <dbReference type="ARBA" id="ARBA00022703"/>
    </source>
</evidence>
<comment type="caution">
    <text evidence="8">The sequence shown here is derived from an EMBL/GenBank/DDBJ whole genome shotgun (WGS) entry which is preliminary data.</text>
</comment>
<dbReference type="GO" id="GO:0042981">
    <property type="term" value="P:regulation of apoptotic process"/>
    <property type="evidence" value="ECO:0007669"/>
    <property type="project" value="InterPro"/>
</dbReference>
<dbReference type="InterPro" id="IPR036834">
    <property type="entry name" value="Bcl-2-like_sf"/>
</dbReference>
<dbReference type="EMBL" id="VFJC01000010">
    <property type="protein sequence ID" value="KAB5565245.1"/>
    <property type="molecule type" value="Genomic_DNA"/>
</dbReference>
<keyword evidence="4" id="KW-0963">Cytoplasm</keyword>
<dbReference type="GO" id="GO:0015267">
    <property type="term" value="F:channel activity"/>
    <property type="evidence" value="ECO:0007669"/>
    <property type="project" value="TreeGrafter"/>
</dbReference>
<dbReference type="GO" id="GO:0005634">
    <property type="term" value="C:nucleus"/>
    <property type="evidence" value="ECO:0007669"/>
    <property type="project" value="UniProtKB-SubCell"/>
</dbReference>
<dbReference type="SUPFAM" id="SSF56854">
    <property type="entry name" value="Bcl-2 inhibitors of programmed cell death"/>
    <property type="match status" value="1"/>
</dbReference>
<reference evidence="8 9" key="1">
    <citation type="submission" date="2019-06" db="EMBL/GenBank/DDBJ databases">
        <title>A chromosome-scale genome assembly of the striped catfish, Pangasianodon hypophthalmus.</title>
        <authorList>
            <person name="Wen M."/>
            <person name="Zahm M."/>
            <person name="Roques C."/>
            <person name="Cabau C."/>
            <person name="Klopp C."/>
            <person name="Donnadieu C."/>
            <person name="Jouanno E."/>
            <person name="Avarre J.-C."/>
            <person name="Campet M."/>
            <person name="Ha T.T.T."/>
            <person name="Dugue R."/>
            <person name="Lampietro C."/>
            <person name="Louis A."/>
            <person name="Herpin A."/>
            <person name="Echchiki A."/>
            <person name="Berthelot C."/>
            <person name="Parey E."/>
            <person name="Roest-Crollius H."/>
            <person name="Braasch I."/>
            <person name="Postlethwait J."/>
            <person name="Bobe J."/>
            <person name="Montfort J."/>
            <person name="Bouchez O."/>
            <person name="Begum T."/>
            <person name="Schartl M."/>
            <person name="Guiguen Y."/>
        </authorList>
    </citation>
    <scope>NUCLEOTIDE SEQUENCE [LARGE SCALE GENOMIC DNA]</scope>
    <source>
        <strain evidence="8 9">Indonesia</strain>
        <tissue evidence="8">Blood</tissue>
    </source>
</reference>
<evidence type="ECO:0000256" key="3">
    <source>
        <dbReference type="ARBA" id="ARBA00009458"/>
    </source>
</evidence>
<dbReference type="PANTHER" id="PTHR11256">
    <property type="entry name" value="BCL-2 RELATED"/>
    <property type="match status" value="1"/>
</dbReference>
<sequence length="262" mass="28832">MSMSMMNRTAPVSLLCCGVQNGGGAAVGVSRFRALAQTFSQKREEELDGYTEEADGWPVKPGINERELPRENRVQVGASGREEPLMPDLEKESRELLRAFYRSHTRLPAPCSRSGTHPALPSLRRVVGNVLYKHRTAYNGMVQRLFDQSNGLDSVSSVLSGVFSDSVVSWGRIASVLALGAVVCERLKQDCVKEHAEECVDIVASRISSYLSTELQHWFINNNGWAGFVEFFHVEDPESTVRNALMAVAGLGIGACLLTLMR</sequence>
<dbReference type="InterPro" id="IPR046371">
    <property type="entry name" value="Bcl-2_BH1-3"/>
</dbReference>
<dbReference type="Proteomes" id="UP000327468">
    <property type="component" value="Chromosome 9"/>
</dbReference>
<dbReference type="Pfam" id="PF00452">
    <property type="entry name" value="Bcl-2"/>
    <property type="match status" value="1"/>
</dbReference>
<dbReference type="Gene3D" id="1.10.437.10">
    <property type="entry name" value="Blc2-like"/>
    <property type="match status" value="1"/>
</dbReference>
<evidence type="ECO:0000256" key="2">
    <source>
        <dbReference type="ARBA" id="ARBA00004496"/>
    </source>
</evidence>
<feature type="domain" description="Bcl-2 Bcl-2 homology region 1-3" evidence="7">
    <location>
        <begin position="123"/>
        <end position="225"/>
    </location>
</feature>
<keyword evidence="9" id="KW-1185">Reference proteome</keyword>
<evidence type="ECO:0000313" key="9">
    <source>
        <dbReference type="Proteomes" id="UP000327468"/>
    </source>
</evidence>
<organism evidence="8 9">
    <name type="scientific">Pangasianodon hypophthalmus</name>
    <name type="common">Striped catfish</name>
    <name type="synonym">Helicophagus hypophthalmus</name>
    <dbReference type="NCBI Taxonomy" id="310915"/>
    <lineage>
        <taxon>Eukaryota</taxon>
        <taxon>Metazoa</taxon>
        <taxon>Chordata</taxon>
        <taxon>Craniata</taxon>
        <taxon>Vertebrata</taxon>
        <taxon>Euteleostomi</taxon>
        <taxon>Actinopterygii</taxon>
        <taxon>Neopterygii</taxon>
        <taxon>Teleostei</taxon>
        <taxon>Ostariophysi</taxon>
        <taxon>Siluriformes</taxon>
        <taxon>Pangasiidae</taxon>
        <taxon>Pangasianodon</taxon>
    </lineage>
</organism>
<dbReference type="AlphaFoldDB" id="A0A5N5NCA1"/>
<dbReference type="GO" id="GO:0008053">
    <property type="term" value="P:mitochondrial fusion"/>
    <property type="evidence" value="ECO:0007669"/>
    <property type="project" value="TreeGrafter"/>
</dbReference>
<comment type="similarity">
    <text evidence="3">Belongs to the Bcl-2 family.</text>
</comment>
<dbReference type="GO" id="GO:0008630">
    <property type="term" value="P:intrinsic apoptotic signaling pathway in response to DNA damage"/>
    <property type="evidence" value="ECO:0007669"/>
    <property type="project" value="TreeGrafter"/>
</dbReference>
<dbReference type="InterPro" id="IPR026298">
    <property type="entry name" value="Bcl-2_fam"/>
</dbReference>
<dbReference type="PRINTS" id="PR01866">
    <property type="entry name" value="APOPREGMCL1"/>
</dbReference>
<keyword evidence="6" id="KW-0539">Nucleus</keyword>
<gene>
    <name evidence="8" type="ORF">PHYPO_G00238900</name>
</gene>
<dbReference type="GO" id="GO:0005741">
    <property type="term" value="C:mitochondrial outer membrane"/>
    <property type="evidence" value="ECO:0007669"/>
    <property type="project" value="TreeGrafter"/>
</dbReference>
<accession>A0A5N5NCA1</accession>
<dbReference type="PANTHER" id="PTHR11256:SF46">
    <property type="entry name" value="INDUCED MYELOID LEUKEMIA CELL DIFFERENTIATION PROTEIN MCL-1"/>
    <property type="match status" value="1"/>
</dbReference>
<evidence type="ECO:0000256" key="6">
    <source>
        <dbReference type="ARBA" id="ARBA00023242"/>
    </source>
</evidence>
<proteinExistence type="inferred from homology"/>
<evidence type="ECO:0000259" key="7">
    <source>
        <dbReference type="SMART" id="SM00337"/>
    </source>
</evidence>
<comment type="subcellular location">
    <subcellularLocation>
        <location evidence="2">Cytoplasm</location>
    </subcellularLocation>
    <subcellularLocation>
        <location evidence="1">Nucleus</location>
    </subcellularLocation>
</comment>
<name>A0A5N5NCA1_PANHP</name>
<dbReference type="InterPro" id="IPR013281">
    <property type="entry name" value="Apop_reg_Mc1"/>
</dbReference>
<dbReference type="GO" id="GO:0097192">
    <property type="term" value="P:extrinsic apoptotic signaling pathway in absence of ligand"/>
    <property type="evidence" value="ECO:0007669"/>
    <property type="project" value="TreeGrafter"/>
</dbReference>
<dbReference type="InterPro" id="IPR002475">
    <property type="entry name" value="Bcl2-like"/>
</dbReference>
<evidence type="ECO:0000256" key="4">
    <source>
        <dbReference type="ARBA" id="ARBA00022490"/>
    </source>
</evidence>
<dbReference type="GO" id="GO:0001836">
    <property type="term" value="P:release of cytochrome c from mitochondria"/>
    <property type="evidence" value="ECO:0007669"/>
    <property type="project" value="TreeGrafter"/>
</dbReference>
<dbReference type="CDD" id="cd06845">
    <property type="entry name" value="Bcl-2_like"/>
    <property type="match status" value="1"/>
</dbReference>